<sequence>MKRIVITGIQGGVGATTVAANLTIALHSIEQKAHAIDMNPTNFMRLHFSMDPNNNDGWMLRRYHQEPWQQAGYQNHHQIPFVPFGELTEAQYQQQLTALQQQPMTLLNNISPENKEAESKSDWQIILLPEITSLQNFHRPLLDEADLVICVVRPDIQSYLSLQKNRHYQALHEKHNIKLLMNAFNANSEVSRDLQLVIKHEYQEMIIPTLMHFDTAVPEAVANLTSVLEAAPYSQAAQDYRSFAFWCLTHVNQEIMVTPNV</sequence>
<dbReference type="InterPro" id="IPR027417">
    <property type="entry name" value="P-loop_NTPase"/>
</dbReference>
<protein>
    <submittedName>
        <fullName evidence="1">Cellulose biosynthesis protein BcsQ</fullName>
    </submittedName>
</protein>
<dbReference type="RefSeq" id="WP_341596832.1">
    <property type="nucleotide sequence ID" value="NZ_JBAKAZ010000010.1"/>
</dbReference>
<comment type="caution">
    <text evidence="1">The sequence shown here is derived from an EMBL/GenBank/DDBJ whole genome shotgun (WGS) entry which is preliminary data.</text>
</comment>
<dbReference type="NCBIfam" id="TIGR03371">
    <property type="entry name" value="cellulose_yhjQ"/>
    <property type="match status" value="1"/>
</dbReference>
<keyword evidence="2" id="KW-1185">Reference proteome</keyword>
<accession>A0ABU9GND6</accession>
<dbReference type="EMBL" id="JBAKAZ010000010">
    <property type="protein sequence ID" value="MEL0628823.1"/>
    <property type="molecule type" value="Genomic_DNA"/>
</dbReference>
<evidence type="ECO:0000313" key="2">
    <source>
        <dbReference type="Proteomes" id="UP001369082"/>
    </source>
</evidence>
<dbReference type="Pfam" id="PF06564">
    <property type="entry name" value="CBP_BcsQ"/>
    <property type="match status" value="1"/>
</dbReference>
<dbReference type="Proteomes" id="UP001369082">
    <property type="component" value="Unassembled WGS sequence"/>
</dbReference>
<dbReference type="PANTHER" id="PTHR13696">
    <property type="entry name" value="P-LOOP CONTAINING NUCLEOSIDE TRIPHOSPHATE HYDROLASE"/>
    <property type="match status" value="1"/>
</dbReference>
<name>A0ABU9GND6_9GAMM</name>
<gene>
    <name evidence="1" type="primary">bcsQ</name>
    <name evidence="1" type="ORF">V6256_04295</name>
</gene>
<reference evidence="1 2" key="1">
    <citation type="submission" date="2024-02" db="EMBL/GenBank/DDBJ databases">
        <title>Bacteria isolated from the canopy kelp, Nereocystis luetkeana.</title>
        <authorList>
            <person name="Pfister C.A."/>
            <person name="Younker I.T."/>
            <person name="Light S.H."/>
        </authorList>
    </citation>
    <scope>NUCLEOTIDE SEQUENCE [LARGE SCALE GENOMIC DNA]</scope>
    <source>
        <strain evidence="1 2">TI.1.05</strain>
    </source>
</reference>
<evidence type="ECO:0000313" key="1">
    <source>
        <dbReference type="EMBL" id="MEL0628823.1"/>
    </source>
</evidence>
<proteinExistence type="predicted"/>
<dbReference type="InterPro" id="IPR017746">
    <property type="entry name" value="Cellulose_synthase_operon_BcsQ"/>
</dbReference>
<dbReference type="InterPro" id="IPR050678">
    <property type="entry name" value="DNA_Partitioning_ATPase"/>
</dbReference>
<dbReference type="SUPFAM" id="SSF52540">
    <property type="entry name" value="P-loop containing nucleoside triphosphate hydrolases"/>
    <property type="match status" value="1"/>
</dbReference>
<dbReference type="PANTHER" id="PTHR13696:SF99">
    <property type="entry name" value="COBYRINIC ACID AC-DIAMIDE SYNTHASE"/>
    <property type="match status" value="1"/>
</dbReference>
<dbReference type="Gene3D" id="3.40.50.300">
    <property type="entry name" value="P-loop containing nucleotide triphosphate hydrolases"/>
    <property type="match status" value="1"/>
</dbReference>
<organism evidence="1 2">
    <name type="scientific">Psychromonas aquatilis</name>
    <dbReference type="NCBI Taxonomy" id="2005072"/>
    <lineage>
        <taxon>Bacteria</taxon>
        <taxon>Pseudomonadati</taxon>
        <taxon>Pseudomonadota</taxon>
        <taxon>Gammaproteobacteria</taxon>
        <taxon>Alteromonadales</taxon>
        <taxon>Psychromonadaceae</taxon>
        <taxon>Psychromonas</taxon>
    </lineage>
</organism>